<dbReference type="InterPro" id="IPR000788">
    <property type="entry name" value="RNR_lg_C"/>
</dbReference>
<evidence type="ECO:0000313" key="3">
    <source>
        <dbReference type="EMBL" id="UEM17707.1"/>
    </source>
</evidence>
<dbReference type="InterPro" id="IPR039718">
    <property type="entry name" value="Rrm1"/>
</dbReference>
<evidence type="ECO:0000256" key="1">
    <source>
        <dbReference type="ARBA" id="ARBA00010406"/>
    </source>
</evidence>
<dbReference type="Proteomes" id="UP000664702">
    <property type="component" value="Chromosome"/>
</dbReference>
<evidence type="ECO:0000313" key="4">
    <source>
        <dbReference type="Proteomes" id="UP000664702"/>
    </source>
</evidence>
<dbReference type="PANTHER" id="PTHR11573:SF6">
    <property type="entry name" value="RIBONUCLEOSIDE-DIPHOSPHATE REDUCTASE LARGE SUBUNIT"/>
    <property type="match status" value="1"/>
</dbReference>
<dbReference type="AlphaFoldDB" id="A0A9X9YCR3"/>
<protein>
    <recommendedName>
        <fullName evidence="2">Ribonucleotide reductase large subunit C-terminal domain-containing protein</fullName>
    </recommendedName>
</protein>
<sequence>MLRGLGAHIRGANGENQAIIRFLKVANDTAIAVNQGGKRKGAVCAYLETWRVDIENSSQEYRLGAFEPAVGAVALTTSEPRQS</sequence>
<dbReference type="Pfam" id="PF02867">
    <property type="entry name" value="Ribonuc_red_lgC"/>
    <property type="match status" value="1"/>
</dbReference>
<dbReference type="Gene3D" id="3.20.70.20">
    <property type="match status" value="1"/>
</dbReference>
<reference evidence="3 4" key="1">
    <citation type="journal article" date="2022" name="Int. J. Syst. Evol. Microbiol.">
        <title>Strains of Bradyrhizobium barranii sp. nov. associated with legumes native to Canada are symbionts of soybeans and belong to different subspecies (subsp. barranii subsp. nov. and subsp. apii subsp. nov.) and symbiovars (sv. glycinearum and sv. septentrionale).</title>
        <authorList>
            <person name="Bromfield E.S.P."/>
            <person name="Cloutier S."/>
            <person name="Wasai-Hara S."/>
            <person name="Minamisawa K."/>
        </authorList>
    </citation>
    <scope>NUCLEOTIDE SEQUENCE [LARGE SCALE GENOMIC DNA]</scope>
    <source>
        <strain evidence="3 4">144S4</strain>
    </source>
</reference>
<organism evidence="3 4">
    <name type="scientific">Bradyrhizobium barranii subsp. barranii</name>
    <dbReference type="NCBI Taxonomy" id="2823807"/>
    <lineage>
        <taxon>Bacteria</taxon>
        <taxon>Pseudomonadati</taxon>
        <taxon>Pseudomonadota</taxon>
        <taxon>Alphaproteobacteria</taxon>
        <taxon>Hyphomicrobiales</taxon>
        <taxon>Nitrobacteraceae</taxon>
        <taxon>Bradyrhizobium</taxon>
        <taxon>Bradyrhizobium barranii</taxon>
    </lineage>
</organism>
<feature type="domain" description="Ribonucleotide reductase large subunit C-terminal" evidence="2">
    <location>
        <begin position="2"/>
        <end position="56"/>
    </location>
</feature>
<dbReference type="GO" id="GO:0005971">
    <property type="term" value="C:ribonucleoside-diphosphate reductase complex"/>
    <property type="evidence" value="ECO:0007669"/>
    <property type="project" value="TreeGrafter"/>
</dbReference>
<gene>
    <name evidence="3" type="ORF">J4G43_040805</name>
</gene>
<dbReference type="PANTHER" id="PTHR11573">
    <property type="entry name" value="RIBONUCLEOSIDE-DIPHOSPHATE REDUCTASE LARGE CHAIN"/>
    <property type="match status" value="1"/>
</dbReference>
<accession>A0A9X9YCR3</accession>
<dbReference type="KEGG" id="bban:J4G43_040805"/>
<proteinExistence type="inferred from homology"/>
<dbReference type="GO" id="GO:0009263">
    <property type="term" value="P:deoxyribonucleotide biosynthetic process"/>
    <property type="evidence" value="ECO:0007669"/>
    <property type="project" value="TreeGrafter"/>
</dbReference>
<dbReference type="GO" id="GO:0004748">
    <property type="term" value="F:ribonucleoside-diphosphate reductase activity, thioredoxin disulfide as acceptor"/>
    <property type="evidence" value="ECO:0007669"/>
    <property type="project" value="TreeGrafter"/>
</dbReference>
<comment type="similarity">
    <text evidence="1">Belongs to the ribonucleoside diphosphate reductase large chain family.</text>
</comment>
<evidence type="ECO:0000259" key="2">
    <source>
        <dbReference type="Pfam" id="PF02867"/>
    </source>
</evidence>
<dbReference type="SUPFAM" id="SSF51998">
    <property type="entry name" value="PFL-like glycyl radical enzymes"/>
    <property type="match status" value="1"/>
</dbReference>
<dbReference type="GO" id="GO:0005524">
    <property type="term" value="F:ATP binding"/>
    <property type="evidence" value="ECO:0007669"/>
    <property type="project" value="TreeGrafter"/>
</dbReference>
<name>A0A9X9YCR3_9BRAD</name>
<dbReference type="EMBL" id="CP086136">
    <property type="protein sequence ID" value="UEM17707.1"/>
    <property type="molecule type" value="Genomic_DNA"/>
</dbReference>